<proteinExistence type="predicted"/>
<sequence length="97" mass="10466">MRYGIAPPLAIPQKTGAAPRVVRFFLDSAHGEQFGDEVLNAIGLGLEGTINCVIEEWMKRAVDEKTAKAFGIRPGPSYLMSHLIAGAIEVRMLGDLA</sequence>
<name>A0A0S4TZX6_RALSL</name>
<dbReference type="AlphaFoldDB" id="A0A0S4TZX6"/>
<dbReference type="EMBL" id="LN899819">
    <property type="protein sequence ID" value="CUV15554.1"/>
    <property type="molecule type" value="Genomic_DNA"/>
</dbReference>
<protein>
    <submittedName>
        <fullName evidence="1">Hypothethical protein</fullName>
    </submittedName>
</protein>
<organism evidence="1">
    <name type="scientific">Ralstonia solanacearum</name>
    <name type="common">Pseudomonas solanacearum</name>
    <dbReference type="NCBI Taxonomy" id="305"/>
    <lineage>
        <taxon>Bacteria</taxon>
        <taxon>Pseudomonadati</taxon>
        <taxon>Pseudomonadota</taxon>
        <taxon>Betaproteobacteria</taxon>
        <taxon>Burkholderiales</taxon>
        <taxon>Burkholderiaceae</taxon>
        <taxon>Ralstonia</taxon>
        <taxon>Ralstonia solanacearum species complex</taxon>
    </lineage>
</organism>
<gene>
    <name evidence="1" type="ORF">RUN39_v1_1650005</name>
</gene>
<reference evidence="1" key="1">
    <citation type="submission" date="2015-10" db="EMBL/GenBank/DDBJ databases">
        <authorList>
            <person name="Gilbert D.G."/>
        </authorList>
    </citation>
    <scope>NUCLEOTIDE SEQUENCE</scope>
    <source>
        <strain evidence="1">Phyl III-seqv23</strain>
    </source>
</reference>
<evidence type="ECO:0000313" key="1">
    <source>
        <dbReference type="EMBL" id="CUV15554.1"/>
    </source>
</evidence>
<accession>A0A0S4TZX6</accession>